<evidence type="ECO:0000256" key="1">
    <source>
        <dbReference type="SAM" id="MobiDB-lite"/>
    </source>
</evidence>
<feature type="compositionally biased region" description="Polar residues" evidence="1">
    <location>
        <begin position="405"/>
        <end position="420"/>
    </location>
</feature>
<dbReference type="EMBL" id="CP002198">
    <property type="protein sequence ID" value="ADN16880.1"/>
    <property type="molecule type" value="Genomic_DNA"/>
</dbReference>
<dbReference type="eggNOG" id="COG3898">
    <property type="taxonomic scope" value="Bacteria"/>
</dbReference>
<protein>
    <recommendedName>
        <fullName evidence="4">FHA domain containing protein</fullName>
    </recommendedName>
</protein>
<name>E0UIB2_GLOV7</name>
<dbReference type="OrthoDB" id="421804at2"/>
<feature type="compositionally biased region" description="Low complexity" evidence="1">
    <location>
        <begin position="491"/>
        <end position="504"/>
    </location>
</feature>
<proteinExistence type="predicted"/>
<dbReference type="AlphaFoldDB" id="E0UIB2"/>
<dbReference type="STRING" id="497965.Cyan7822_4991"/>
<dbReference type="RefSeq" id="WP_013324918.1">
    <property type="nucleotide sequence ID" value="NC_014501.1"/>
</dbReference>
<sequence>MKRIWLYLIILLAFSWSVTGCSERLTPPDLSSVEQVTESFTTGKGKLSEVSPPYLIQQLESALQQYQPQVSIISPKSEQVLDSTTVKVQLQVQDLPIFKDADLEMGPYLELILDNEPYQAIYDLENPIVLENLAPGTHTLRVFASRPWHESFKNEGAYAQTTFHIFTKTDDNHPDSNLALLTYSSPNGNYGAEPILLDFYLTNAPLHLIAQENPEDEIADWRIRVTINGESFLLDNWQPVYLKGFKEGSNWIQLEFLDEQGKAISNVYNNTVRLISYSANGQDSLSKLVRGELSLEQARGIIDPTAKVQPLPMPVLTPEPNPLEAPPEIPTEEKETLPQNTSLEEEKTLPSLPSTSGEEIPTEEPETLPAIPADSQEQILPEVISPTPETPATVPDVTETKQPPAKSSLNEEAPTSQENFSVQESPQEVSSSQEQSAITEEKTPQVNPSEFEEIIPTPEDKTSTVPAPVESERSFETLTETREDESKTVISDHSSTEKTTSSKPSIKDQWLDKILSRFKRD</sequence>
<evidence type="ECO:0000313" key="3">
    <source>
        <dbReference type="Proteomes" id="UP000008206"/>
    </source>
</evidence>
<evidence type="ECO:0008006" key="4">
    <source>
        <dbReference type="Google" id="ProtNLM"/>
    </source>
</evidence>
<feature type="region of interest" description="Disordered" evidence="1">
    <location>
        <begin position="309"/>
        <end position="506"/>
    </location>
</feature>
<feature type="compositionally biased region" description="Low complexity" evidence="1">
    <location>
        <begin position="421"/>
        <end position="436"/>
    </location>
</feature>
<dbReference type="Proteomes" id="UP000008206">
    <property type="component" value="Chromosome"/>
</dbReference>
<accession>E0UIB2</accession>
<evidence type="ECO:0000313" key="2">
    <source>
        <dbReference type="EMBL" id="ADN16880.1"/>
    </source>
</evidence>
<dbReference type="KEGG" id="cyj:Cyan7822_4991"/>
<reference evidence="3" key="1">
    <citation type="journal article" date="2011" name="MBio">
        <title>Novel metabolic attributes of the genus Cyanothece, comprising a group of unicellular nitrogen-fixing Cyanobacteria.</title>
        <authorList>
            <person name="Bandyopadhyay A."/>
            <person name="Elvitigala T."/>
            <person name="Welsh E."/>
            <person name="Stockel J."/>
            <person name="Liberton M."/>
            <person name="Min H."/>
            <person name="Sherman L.A."/>
            <person name="Pakrasi H.B."/>
        </authorList>
    </citation>
    <scope>NUCLEOTIDE SEQUENCE [LARGE SCALE GENOMIC DNA]</scope>
    <source>
        <strain evidence="3">PCC 7822</strain>
    </source>
</reference>
<dbReference type="PROSITE" id="PS51257">
    <property type="entry name" value="PROKAR_LIPOPROTEIN"/>
    <property type="match status" value="1"/>
</dbReference>
<dbReference type="HOGENOM" id="CLU_021297_0_0_3"/>
<gene>
    <name evidence="2" type="ordered locus">Cyan7822_4991</name>
</gene>
<feature type="compositionally biased region" description="Pro residues" evidence="1">
    <location>
        <begin position="311"/>
        <end position="329"/>
    </location>
</feature>
<feature type="compositionally biased region" description="Basic and acidic residues" evidence="1">
    <location>
        <begin position="470"/>
        <end position="487"/>
    </location>
</feature>
<keyword evidence="3" id="KW-1185">Reference proteome</keyword>
<organism evidence="2 3">
    <name type="scientific">Gloeothece verrucosa (strain PCC 7822)</name>
    <name type="common">Cyanothece sp. (strain PCC 7822)</name>
    <dbReference type="NCBI Taxonomy" id="497965"/>
    <lineage>
        <taxon>Bacteria</taxon>
        <taxon>Bacillati</taxon>
        <taxon>Cyanobacteriota</taxon>
        <taxon>Cyanophyceae</taxon>
        <taxon>Oscillatoriophycideae</taxon>
        <taxon>Chroococcales</taxon>
        <taxon>Aphanothecaceae</taxon>
        <taxon>Gloeothece</taxon>
        <taxon>Gloeothece verrucosa</taxon>
    </lineage>
</organism>